<dbReference type="OrthoDB" id="9791723at2"/>
<protein>
    <submittedName>
        <fullName evidence="2">Allantoin racemase</fullName>
    </submittedName>
</protein>
<sequence>MIVIINPNSTASMTDAMIEIALKTLSDAQVLGWTSTEGPPAIQGEADGDAAIPPLLELVKKADEMGAKAIIIGCFDDTGLSAARSLASCPVIGIGQAAYHLASLFGQRFSVVTTLDVSVPILNANISNYGLDRNLGRVRASGVPVHALEDDRESATRQVKAEIRTAMREDNINSVVLGCAGMVHIVDESDDIPVKLIDGVHAAVKLAAML</sequence>
<proteinExistence type="inferred from homology"/>
<dbReference type="PANTHER" id="PTHR28047">
    <property type="entry name" value="PROTEIN DCG1"/>
    <property type="match status" value="1"/>
</dbReference>
<evidence type="ECO:0000313" key="3">
    <source>
        <dbReference type="Proteomes" id="UP000228531"/>
    </source>
</evidence>
<dbReference type="Gene3D" id="3.40.50.12500">
    <property type="match status" value="1"/>
</dbReference>
<reference evidence="2 3" key="1">
    <citation type="submission" date="2017-11" db="EMBL/GenBank/DDBJ databases">
        <title>Genomic Encyclopedia of Archaeal and Bacterial Type Strains, Phase II (KMG-II): From Individual Species to Whole Genera.</title>
        <authorList>
            <person name="Goeker M."/>
        </authorList>
    </citation>
    <scope>NUCLEOTIDE SEQUENCE [LARGE SCALE GENOMIC DNA]</scope>
    <source>
        <strain evidence="2 3">DSM 29128</strain>
    </source>
</reference>
<keyword evidence="3" id="KW-1185">Reference proteome</keyword>
<comment type="caution">
    <text evidence="2">The sequence shown here is derived from an EMBL/GenBank/DDBJ whole genome shotgun (WGS) entry which is preliminary data.</text>
</comment>
<dbReference type="AlphaFoldDB" id="A0A2M8W6C2"/>
<dbReference type="Pfam" id="PF01177">
    <property type="entry name" value="Asp_Glu_race"/>
    <property type="match status" value="1"/>
</dbReference>
<accession>A0A2M8W6C2</accession>
<dbReference type="EMBL" id="PGTY01000002">
    <property type="protein sequence ID" value="PJI86459.1"/>
    <property type="molecule type" value="Genomic_DNA"/>
</dbReference>
<dbReference type="GO" id="GO:0047661">
    <property type="term" value="F:amino-acid racemase activity"/>
    <property type="evidence" value="ECO:0007669"/>
    <property type="project" value="InterPro"/>
</dbReference>
<dbReference type="Proteomes" id="UP000228531">
    <property type="component" value="Unassembled WGS sequence"/>
</dbReference>
<dbReference type="RefSeq" id="WP_100368738.1">
    <property type="nucleotide sequence ID" value="NZ_PGTY01000002.1"/>
</dbReference>
<comment type="similarity">
    <text evidence="1">Belongs to the HyuE racemase family.</text>
</comment>
<dbReference type="InterPro" id="IPR015942">
    <property type="entry name" value="Asp/Glu/hydantoin_racemase"/>
</dbReference>
<dbReference type="InterPro" id="IPR053714">
    <property type="entry name" value="Iso_Racemase_Enz_sf"/>
</dbReference>
<gene>
    <name evidence="2" type="ORF">BC777_2828</name>
</gene>
<dbReference type="PANTHER" id="PTHR28047:SF5">
    <property type="entry name" value="PROTEIN DCG1"/>
    <property type="match status" value="1"/>
</dbReference>
<dbReference type="InterPro" id="IPR052186">
    <property type="entry name" value="Hydantoin_racemase-like"/>
</dbReference>
<evidence type="ECO:0000256" key="1">
    <source>
        <dbReference type="ARBA" id="ARBA00038414"/>
    </source>
</evidence>
<organism evidence="2 3">
    <name type="scientific">Yoonia maricola</name>
    <dbReference type="NCBI Taxonomy" id="420999"/>
    <lineage>
        <taxon>Bacteria</taxon>
        <taxon>Pseudomonadati</taxon>
        <taxon>Pseudomonadota</taxon>
        <taxon>Alphaproteobacteria</taxon>
        <taxon>Rhodobacterales</taxon>
        <taxon>Paracoccaceae</taxon>
        <taxon>Yoonia</taxon>
    </lineage>
</organism>
<evidence type="ECO:0000313" key="2">
    <source>
        <dbReference type="EMBL" id="PJI86459.1"/>
    </source>
</evidence>
<name>A0A2M8W6C2_9RHOB</name>